<reference evidence="2" key="1">
    <citation type="submission" date="2008-04" db="EMBL/GenBank/DDBJ databases">
        <title>Complete sequence of chromosome 1 of Burkholderia ambifaria MC40-6.</title>
        <authorList>
            <person name="Copeland A."/>
            <person name="Lucas S."/>
            <person name="Lapidus A."/>
            <person name="Glavina del Rio T."/>
            <person name="Dalin E."/>
            <person name="Tice H."/>
            <person name="Pitluck S."/>
            <person name="Chain P."/>
            <person name="Malfatti S."/>
            <person name="Shin M."/>
            <person name="Vergez L."/>
            <person name="Lang D."/>
            <person name="Schmutz J."/>
            <person name="Larimer F."/>
            <person name="Land M."/>
            <person name="Hauser L."/>
            <person name="Kyrpides N."/>
            <person name="Lykidis A."/>
            <person name="Ramette A."/>
            <person name="Konstantinidis K."/>
            <person name="Tiedje J."/>
            <person name="Richardson P."/>
        </authorList>
    </citation>
    <scope>NUCLEOTIDE SEQUENCE [LARGE SCALE GENOMIC DNA]</scope>
    <source>
        <strain evidence="2">MC40-6</strain>
    </source>
</reference>
<organism evidence="1 2">
    <name type="scientific">Burkholderia ambifaria (strain MC40-6)</name>
    <dbReference type="NCBI Taxonomy" id="398577"/>
    <lineage>
        <taxon>Bacteria</taxon>
        <taxon>Pseudomonadati</taxon>
        <taxon>Pseudomonadota</taxon>
        <taxon>Betaproteobacteria</taxon>
        <taxon>Burkholderiales</taxon>
        <taxon>Burkholderiaceae</taxon>
        <taxon>Burkholderia</taxon>
        <taxon>Burkholderia cepacia complex</taxon>
    </lineage>
</organism>
<accession>B1YPP5</accession>
<gene>
    <name evidence="1" type="ordered locus">BamMC406_2983</name>
</gene>
<sequence length="30" mass="3340">MFSAGRHASRVARIAQNFSIIRITAAKRLP</sequence>
<dbReference type="HOGENOM" id="CLU_3402483_0_0_4"/>
<dbReference type="Proteomes" id="UP000001680">
    <property type="component" value="Chromosome 1"/>
</dbReference>
<protein>
    <submittedName>
        <fullName evidence="1">Uncharacterized protein</fullName>
    </submittedName>
</protein>
<evidence type="ECO:0000313" key="2">
    <source>
        <dbReference type="Proteomes" id="UP000001680"/>
    </source>
</evidence>
<name>B1YPP5_BURA4</name>
<dbReference type="AlphaFoldDB" id="B1YPP5"/>
<proteinExistence type="predicted"/>
<evidence type="ECO:0000313" key="1">
    <source>
        <dbReference type="EMBL" id="ACB65459.1"/>
    </source>
</evidence>
<dbReference type="KEGG" id="bac:BamMC406_2983"/>
<dbReference type="EMBL" id="CP001025">
    <property type="protein sequence ID" value="ACB65459.1"/>
    <property type="molecule type" value="Genomic_DNA"/>
</dbReference>